<feature type="domain" description="Amidohydrolase-related" evidence="1">
    <location>
        <begin position="375"/>
        <end position="472"/>
    </location>
</feature>
<dbReference type="Proteomes" id="UP000630923">
    <property type="component" value="Unassembled WGS sequence"/>
</dbReference>
<reference evidence="2" key="2">
    <citation type="submission" date="2020-09" db="EMBL/GenBank/DDBJ databases">
        <authorList>
            <person name="Sun Q."/>
            <person name="Kim S."/>
        </authorList>
    </citation>
    <scope>NUCLEOTIDE SEQUENCE</scope>
    <source>
        <strain evidence="2">KCTC 42590</strain>
    </source>
</reference>
<accession>A0A919AK29</accession>
<dbReference type="EMBL" id="BNCI01000001">
    <property type="protein sequence ID" value="GHF13442.1"/>
    <property type="molecule type" value="Genomic_DNA"/>
</dbReference>
<dbReference type="InterPro" id="IPR032466">
    <property type="entry name" value="Metal_Hydrolase"/>
</dbReference>
<sequence>MPTKAIFTHQIPLIAIVHFILLFFIPLSDVKAQDQTVIRNVTVIKGDGTQPQRNKDVLIKDGRIVKITHAATDDTPYQGMKILNATGQYLSPGFIDTHAHLAMGPVSVSVIDGGPILAMQPSENLPRVTLERLLAHGVTTSRDPGGHTETTIRAKSQQATGAITGASPHVAGLIFDITRFDNLVETVETADDLRNRIDRQAEAGVDWIKLYTGLPSDLVKAGINHAHKRGLKVTGHLDTTTWTEAARAGIDSIVHIVPGSAALLPENTRDSYAASRLITRAFFSWFEHVDFQSPAFQEMITALRENNVSIDPTLVLFHSIAFGNTDTYKAQPGLDDLPAELTENWRTSFHMNIGWTDADYVYAQAQWGRVLDFTKLLFDEGIMLTTGTDANNPFILPGESFHQELALLVSAGISPLEVHQMATLNGAKLLGQADDIGTVEEGKIADLVLLGSNPVTSISATKEIVWVMQRGTLVHDTR</sequence>
<dbReference type="Gene3D" id="3.20.20.140">
    <property type="entry name" value="Metal-dependent hydrolases"/>
    <property type="match status" value="1"/>
</dbReference>
<name>A0A919AK29_9PROT</name>
<dbReference type="SUPFAM" id="SSF51556">
    <property type="entry name" value="Metallo-dependent hydrolases"/>
    <property type="match status" value="1"/>
</dbReference>
<dbReference type="Pfam" id="PF01979">
    <property type="entry name" value="Amidohydro_1"/>
    <property type="match status" value="2"/>
</dbReference>
<evidence type="ECO:0000313" key="3">
    <source>
        <dbReference type="Proteomes" id="UP000630923"/>
    </source>
</evidence>
<dbReference type="SUPFAM" id="SSF51338">
    <property type="entry name" value="Composite domain of metallo-dependent hydrolases"/>
    <property type="match status" value="1"/>
</dbReference>
<gene>
    <name evidence="2" type="ORF">GCM10017044_04340</name>
</gene>
<dbReference type="InterPro" id="IPR051781">
    <property type="entry name" value="Metallo-dep_Hydrolase"/>
</dbReference>
<dbReference type="Gene3D" id="3.40.50.10910">
    <property type="entry name" value="Amidohydrolase"/>
    <property type="match status" value="1"/>
</dbReference>
<dbReference type="Gene3D" id="3.30.110.90">
    <property type="entry name" value="Amidohydrolase"/>
    <property type="match status" value="1"/>
</dbReference>
<feature type="domain" description="Amidohydrolase-related" evidence="1">
    <location>
        <begin position="89"/>
        <end position="252"/>
    </location>
</feature>
<dbReference type="PANTHER" id="PTHR43135">
    <property type="entry name" value="ALPHA-D-RIBOSE 1-METHYLPHOSPHONATE 5-TRIPHOSPHATE DIPHOSPHATASE"/>
    <property type="match status" value="1"/>
</dbReference>
<evidence type="ECO:0000259" key="1">
    <source>
        <dbReference type="Pfam" id="PF01979"/>
    </source>
</evidence>
<dbReference type="RefSeq" id="WP_191249913.1">
    <property type="nucleotide sequence ID" value="NZ_BNCI01000001.1"/>
</dbReference>
<proteinExistence type="predicted"/>
<dbReference type="AlphaFoldDB" id="A0A919AK29"/>
<dbReference type="InterPro" id="IPR011059">
    <property type="entry name" value="Metal-dep_hydrolase_composite"/>
</dbReference>
<evidence type="ECO:0000313" key="2">
    <source>
        <dbReference type="EMBL" id="GHF13442.1"/>
    </source>
</evidence>
<reference evidence="2" key="1">
    <citation type="journal article" date="2014" name="Int. J. Syst. Evol. Microbiol.">
        <title>Complete genome sequence of Corynebacterium casei LMG S-19264T (=DSM 44701T), isolated from a smear-ripened cheese.</title>
        <authorList>
            <consortium name="US DOE Joint Genome Institute (JGI-PGF)"/>
            <person name="Walter F."/>
            <person name="Albersmeier A."/>
            <person name="Kalinowski J."/>
            <person name="Ruckert C."/>
        </authorList>
    </citation>
    <scope>NUCLEOTIDE SEQUENCE</scope>
    <source>
        <strain evidence="2">KCTC 42590</strain>
    </source>
</reference>
<comment type="caution">
    <text evidence="2">The sequence shown here is derived from an EMBL/GenBank/DDBJ whole genome shotgun (WGS) entry which is preliminary data.</text>
</comment>
<keyword evidence="3" id="KW-1185">Reference proteome</keyword>
<dbReference type="PANTHER" id="PTHR43135:SF3">
    <property type="entry name" value="ALPHA-D-RIBOSE 1-METHYLPHOSPHONATE 5-TRIPHOSPHATE DIPHOSPHATASE"/>
    <property type="match status" value="1"/>
</dbReference>
<dbReference type="Gene3D" id="2.30.40.10">
    <property type="entry name" value="Urease, subunit C, domain 1"/>
    <property type="match status" value="2"/>
</dbReference>
<dbReference type="GO" id="GO:0016810">
    <property type="term" value="F:hydrolase activity, acting on carbon-nitrogen (but not peptide) bonds"/>
    <property type="evidence" value="ECO:0007669"/>
    <property type="project" value="InterPro"/>
</dbReference>
<dbReference type="InterPro" id="IPR006680">
    <property type="entry name" value="Amidohydro-rel"/>
</dbReference>
<protein>
    <submittedName>
        <fullName evidence="2">Amidohydrolase</fullName>
    </submittedName>
</protein>
<organism evidence="2 3">
    <name type="scientific">Kordiimonas sediminis</name>
    <dbReference type="NCBI Taxonomy" id="1735581"/>
    <lineage>
        <taxon>Bacteria</taxon>
        <taxon>Pseudomonadati</taxon>
        <taxon>Pseudomonadota</taxon>
        <taxon>Alphaproteobacteria</taxon>
        <taxon>Kordiimonadales</taxon>
        <taxon>Kordiimonadaceae</taxon>
        <taxon>Kordiimonas</taxon>
    </lineage>
</organism>